<evidence type="ECO:0000313" key="1">
    <source>
        <dbReference type="EMBL" id="MEK8034863.1"/>
    </source>
</evidence>
<name>A0ABU9BZI4_9BURK</name>
<comment type="caution">
    <text evidence="1">The sequence shown here is derived from an EMBL/GenBank/DDBJ whole genome shotgun (WGS) entry which is preliminary data.</text>
</comment>
<evidence type="ECO:0000313" key="2">
    <source>
        <dbReference type="Proteomes" id="UP001371218"/>
    </source>
</evidence>
<gene>
    <name evidence="1" type="ORF">AACH06_28935</name>
</gene>
<sequence length="114" mass="12602">MDLALDGPEKYLKRPEFEFSARPAALSYLQEFSLRAVALDLESPEACRQFADWAACHAMGQNLDLAEVSFGYQLDHLLEDCRDSAAAIALVRSELPSLLPQCKVISAPFVELDA</sequence>
<keyword evidence="2" id="KW-1185">Reference proteome</keyword>
<dbReference type="Proteomes" id="UP001371218">
    <property type="component" value="Unassembled WGS sequence"/>
</dbReference>
<dbReference type="EMBL" id="JBBUTG010000038">
    <property type="protein sequence ID" value="MEK8034863.1"/>
    <property type="molecule type" value="Genomic_DNA"/>
</dbReference>
<accession>A0ABU9BZI4</accession>
<protein>
    <submittedName>
        <fullName evidence="1">Uncharacterized protein</fullName>
    </submittedName>
</protein>
<organism evidence="1 2">
    <name type="scientific">Ideonella lacteola</name>
    <dbReference type="NCBI Taxonomy" id="2984193"/>
    <lineage>
        <taxon>Bacteria</taxon>
        <taxon>Pseudomonadati</taxon>
        <taxon>Pseudomonadota</taxon>
        <taxon>Betaproteobacteria</taxon>
        <taxon>Burkholderiales</taxon>
        <taxon>Sphaerotilaceae</taxon>
        <taxon>Ideonella</taxon>
    </lineage>
</organism>
<dbReference type="RefSeq" id="WP_341429297.1">
    <property type="nucleotide sequence ID" value="NZ_JBBUTG010000038.1"/>
</dbReference>
<proteinExistence type="predicted"/>
<reference evidence="1 2" key="1">
    <citation type="submission" date="2024-04" db="EMBL/GenBank/DDBJ databases">
        <title>Novel species of the genus Ideonella isolated from streams.</title>
        <authorList>
            <person name="Lu H."/>
        </authorList>
    </citation>
    <scope>NUCLEOTIDE SEQUENCE [LARGE SCALE GENOMIC DNA]</scope>
    <source>
        <strain evidence="1 2">DXS29W</strain>
    </source>
</reference>